<organism evidence="2 3">
    <name type="scientific">Corynebacterium ureicelerivorans</name>
    <dbReference type="NCBI Taxonomy" id="401472"/>
    <lineage>
        <taxon>Bacteria</taxon>
        <taxon>Bacillati</taxon>
        <taxon>Actinomycetota</taxon>
        <taxon>Actinomycetes</taxon>
        <taxon>Mycobacteriales</taxon>
        <taxon>Corynebacteriaceae</taxon>
        <taxon>Corynebacterium</taxon>
    </lineage>
</organism>
<gene>
    <name evidence="2" type="ORF">CUREI_02625</name>
</gene>
<sequence>MGVRRDQELNQLIEEEKLKRDLTYSFVEEALRTGVVPTSGTAMTKLLPTTSRFGRQANHDEVRARVGEKLTAFVDCFSMF</sequence>
<dbReference type="InterPro" id="IPR022625">
    <property type="entry name" value="TypeI_RM_Rsu_C"/>
</dbReference>
<dbReference type="Pfam" id="PF12008">
    <property type="entry name" value="EcoR124_C"/>
    <property type="match status" value="1"/>
</dbReference>
<accession>A0A077HJQ2</accession>
<feature type="domain" description="Type I restriction enzyme R protein C-terminal" evidence="1">
    <location>
        <begin position="4"/>
        <end position="75"/>
    </location>
</feature>
<evidence type="ECO:0000313" key="3">
    <source>
        <dbReference type="Proteomes" id="UP000028939"/>
    </source>
</evidence>
<reference evidence="2 3" key="1">
    <citation type="submission" date="2014-08" db="EMBL/GenBank/DDBJ databases">
        <title>Complete genome sequence of Corynebacterium ureicelerivorans DSM 45051, a lipophilic and urea-splitting isolate from a blood culture of a septicaemia patient.</title>
        <authorList>
            <person name="Tippelt A."/>
            <person name="Albersmeier A."/>
            <person name="Brinkrolf K."/>
            <person name="Ruckert C."/>
            <person name="Tauch A."/>
        </authorList>
    </citation>
    <scope>NUCLEOTIDE SEQUENCE [LARGE SCALE GENOMIC DNA]</scope>
    <source>
        <strain evidence="2 3">IMMIB RIV-2301</strain>
    </source>
</reference>
<proteinExistence type="predicted"/>
<protein>
    <recommendedName>
        <fullName evidence="1">Type I restriction enzyme R protein C-terminal domain-containing protein</fullName>
    </recommendedName>
</protein>
<evidence type="ECO:0000259" key="1">
    <source>
        <dbReference type="Pfam" id="PF12008"/>
    </source>
</evidence>
<dbReference type="EMBL" id="CP009215">
    <property type="protein sequence ID" value="AIL96344.1"/>
    <property type="molecule type" value="Genomic_DNA"/>
</dbReference>
<dbReference type="Proteomes" id="UP000028939">
    <property type="component" value="Chromosome"/>
</dbReference>
<name>A0A077HJQ2_9CORY</name>
<dbReference type="KEGG" id="cuv:CUREI_02625"/>
<evidence type="ECO:0000313" key="2">
    <source>
        <dbReference type="EMBL" id="AIL96344.1"/>
    </source>
</evidence>
<dbReference type="AlphaFoldDB" id="A0A077HJQ2"/>
<keyword evidence="3" id="KW-1185">Reference proteome</keyword>
<dbReference type="STRING" id="401472.CUREI_02625"/>
<dbReference type="HOGENOM" id="CLU_2583803_0_0_11"/>